<reference evidence="2" key="1">
    <citation type="submission" date="2017-03" db="EMBL/GenBank/DDBJ databases">
        <title>Phytopthora megakarya and P. palmivora, two closely related causual agents of cacao black pod achieved similar genome size and gene model numbers by different mechanisms.</title>
        <authorList>
            <person name="Ali S."/>
            <person name="Shao J."/>
            <person name="Larry D.J."/>
            <person name="Kronmiller B."/>
            <person name="Shen D."/>
            <person name="Strem M.D."/>
            <person name="Melnick R.L."/>
            <person name="Guiltinan M.J."/>
            <person name="Tyler B.M."/>
            <person name="Meinhardt L.W."/>
            <person name="Bailey B.A."/>
        </authorList>
    </citation>
    <scope>NUCLEOTIDE SEQUENCE [LARGE SCALE GENOMIC DNA]</scope>
    <source>
        <strain evidence="2">zdho120</strain>
    </source>
</reference>
<keyword evidence="2" id="KW-1185">Reference proteome</keyword>
<evidence type="ECO:0000313" key="2">
    <source>
        <dbReference type="Proteomes" id="UP000198211"/>
    </source>
</evidence>
<dbReference type="EMBL" id="NBNE01001535">
    <property type="protein sequence ID" value="OWZ13621.1"/>
    <property type="molecule type" value="Genomic_DNA"/>
</dbReference>
<evidence type="ECO:0000313" key="1">
    <source>
        <dbReference type="EMBL" id="OWZ13621.1"/>
    </source>
</evidence>
<dbReference type="Proteomes" id="UP000198211">
    <property type="component" value="Unassembled WGS sequence"/>
</dbReference>
<organism evidence="1 2">
    <name type="scientific">Phytophthora megakarya</name>
    <dbReference type="NCBI Taxonomy" id="4795"/>
    <lineage>
        <taxon>Eukaryota</taxon>
        <taxon>Sar</taxon>
        <taxon>Stramenopiles</taxon>
        <taxon>Oomycota</taxon>
        <taxon>Peronosporomycetes</taxon>
        <taxon>Peronosporales</taxon>
        <taxon>Peronosporaceae</taxon>
        <taxon>Phytophthora</taxon>
    </lineage>
</organism>
<gene>
    <name evidence="1" type="ORF">PHMEG_00013027</name>
</gene>
<comment type="caution">
    <text evidence="1">The sequence shown here is derived from an EMBL/GenBank/DDBJ whole genome shotgun (WGS) entry which is preliminary data.</text>
</comment>
<protein>
    <submittedName>
        <fullName evidence="1">Uncharacterized protein</fullName>
    </submittedName>
</protein>
<proteinExistence type="predicted"/>
<name>A0A225W794_9STRA</name>
<accession>A0A225W794</accession>
<sequence>MTIASRLIDATSAKGADPFTFLTLDMIQSDQRLAFELQQYLFLERVERLPFRKASIDSR</sequence>
<dbReference type="AlphaFoldDB" id="A0A225W794"/>